<dbReference type="STRING" id="77586.A0A0D9VXK6"/>
<feature type="region of interest" description="Disordered" evidence="3">
    <location>
        <begin position="353"/>
        <end position="372"/>
    </location>
</feature>
<feature type="compositionally biased region" description="Basic and acidic residues" evidence="3">
    <location>
        <begin position="1972"/>
        <end position="1986"/>
    </location>
</feature>
<dbReference type="GO" id="GO:0006325">
    <property type="term" value="P:chromatin organization"/>
    <property type="evidence" value="ECO:0007669"/>
    <property type="project" value="InterPro"/>
</dbReference>
<feature type="region of interest" description="Disordered" evidence="3">
    <location>
        <begin position="32"/>
        <end position="62"/>
    </location>
</feature>
<keyword evidence="2" id="KW-0539">Nucleus</keyword>
<feature type="region of interest" description="Disordered" evidence="3">
    <location>
        <begin position="1943"/>
        <end position="2049"/>
    </location>
</feature>
<dbReference type="Gramene" id="LPERR03G24770.1">
    <property type="protein sequence ID" value="LPERR03G24770.1"/>
    <property type="gene ID" value="LPERR03G24770"/>
</dbReference>
<dbReference type="Gene3D" id="1.25.40.10">
    <property type="entry name" value="Tetratricopeptide repeat domain"/>
    <property type="match status" value="1"/>
</dbReference>
<feature type="compositionally biased region" description="Basic and acidic residues" evidence="3">
    <location>
        <begin position="87"/>
        <end position="100"/>
    </location>
</feature>
<reference evidence="4" key="3">
    <citation type="submission" date="2015-04" db="UniProtKB">
        <authorList>
            <consortium name="EnsemblPlants"/>
        </authorList>
    </citation>
    <scope>IDENTIFICATION</scope>
</reference>
<feature type="compositionally biased region" description="Polar residues" evidence="3">
    <location>
        <begin position="109"/>
        <end position="118"/>
    </location>
</feature>
<evidence type="ECO:0000313" key="4">
    <source>
        <dbReference type="EnsemblPlants" id="LPERR03G24770.1"/>
    </source>
</evidence>
<dbReference type="GO" id="GO:0031491">
    <property type="term" value="F:nucleosome binding"/>
    <property type="evidence" value="ECO:0007669"/>
    <property type="project" value="TreeGrafter"/>
</dbReference>
<dbReference type="InterPro" id="IPR033053">
    <property type="entry name" value="Hir3/CABIN1"/>
</dbReference>
<organism evidence="4 5">
    <name type="scientific">Leersia perrieri</name>
    <dbReference type="NCBI Taxonomy" id="77586"/>
    <lineage>
        <taxon>Eukaryota</taxon>
        <taxon>Viridiplantae</taxon>
        <taxon>Streptophyta</taxon>
        <taxon>Embryophyta</taxon>
        <taxon>Tracheophyta</taxon>
        <taxon>Spermatophyta</taxon>
        <taxon>Magnoliopsida</taxon>
        <taxon>Liliopsida</taxon>
        <taxon>Poales</taxon>
        <taxon>Poaceae</taxon>
        <taxon>BOP clade</taxon>
        <taxon>Oryzoideae</taxon>
        <taxon>Oryzeae</taxon>
        <taxon>Oryzinae</taxon>
        <taxon>Leersia</taxon>
    </lineage>
</organism>
<name>A0A0D9VXK6_9ORYZ</name>
<evidence type="ECO:0000256" key="2">
    <source>
        <dbReference type="ARBA" id="ARBA00023242"/>
    </source>
</evidence>
<dbReference type="SUPFAM" id="SSF48452">
    <property type="entry name" value="TPR-like"/>
    <property type="match status" value="2"/>
</dbReference>
<reference evidence="4 5" key="1">
    <citation type="submission" date="2012-08" db="EMBL/GenBank/DDBJ databases">
        <title>Oryza genome evolution.</title>
        <authorList>
            <person name="Wing R.A."/>
        </authorList>
    </citation>
    <scope>NUCLEOTIDE SEQUENCE</scope>
</reference>
<feature type="compositionally biased region" description="Polar residues" evidence="3">
    <location>
        <begin position="2007"/>
        <end position="2049"/>
    </location>
</feature>
<feature type="compositionally biased region" description="Low complexity" evidence="3">
    <location>
        <begin position="1987"/>
        <end position="2000"/>
    </location>
</feature>
<dbReference type="eggNOG" id="ENOG502QPUI">
    <property type="taxonomic scope" value="Eukaryota"/>
</dbReference>
<feature type="compositionally biased region" description="Low complexity" evidence="3">
    <location>
        <begin position="1947"/>
        <end position="1962"/>
    </location>
</feature>
<evidence type="ECO:0000256" key="3">
    <source>
        <dbReference type="SAM" id="MobiDB-lite"/>
    </source>
</evidence>
<sequence>MKYKIDQQAVPGNHLLTVRAFTWDLARDAHDPHRLGRGEDGAAAAAAASRPQVRGRRDAQSPESCGELGFCGLCSPESPPPVASAHKTQEKSKARPIESRKMKRGKENTVANSGTRTWSRGGDGDQRWLEETSSPAKPSAAAAAPPLPAQAAMFSIAAINESDTGGQWEPLAPTKEAQESALSQKYHEGLLKLQEKNYVKAREVLEDVLKDPIISKIQADNIGSDQHLLQLRFLTLKNLASVFLQQGSEFYDNALRCYLQAVELDANDSVVWNHLGTLSCSMGNCMEKLLEVLIAIRDEVACLSVAKLILRSWPSHHRALHVKKTIENAEPVPFAPRGIDILEPKHAKLKFCKKRKSGDDETHRGTVTKKSRRNAELQLTEARWMALLDGILSFLCSNAKANEGHGASTESPCPDTKRVVNGFSYNMMDISLSMETPKTTESAGGNGNELYHDVETAISQDCRTAVKEKDINSDREHPHERRSTRLERLRSRKSGKDEHESNGKDISHAITQFLDSFILKHTSIPEKIDCSGSGDTSNPEGLTYTPDHEASDVKRFLCKISKNCGPLHIGSMLLEEIAHTKIPFQDYFVKFIELDKVTRGWAQDRSAHCSLFLAELYFDQALCSGSPLTSSELSNSSYHLCKVIESVALELPFRTSGEAAKSTNLDLNMESRIAEMFSSDKTEKKSSNMSVNPDKSLSSNMFCDETYECDSTSNTDCVFWIRFFWLSGCLSLSSDCKEKAYEEFNIALSLLRSSNEAKSNTEFVLLPHNKLVKLLTADRIRREINLIKLESLLWHNDENINKITHTEFMELLPPLLLSTKDVYVGSAYGPPRESEKVISLELGALDVLISACENAKPMNIQVYLDSHRRKMQVLTVAAGMVGSVTTHEGKNSSDLELMEAMNRNRLESVVEAVKDVSRNASKAKAFIDQCDNSGGQDGFCSLVSIVGDFQSLLLTIMCAAVKMILSRKHACTGSSYQADQLESSCLVDLIVAVHDLLAEYGLCCAGRDGEGEEGTFLKFAIKHLMALDVKLKSQLNPNGMEEDAAENDRAEDIMTDETPACDDKHNSEDEEESELEEIQSSIDSALDQAFFCLYGLKINPDSCSEDDLAVHKNTSRGDYQTKEQCADVFQYVLPYAKALSKTGLVKLRRVLRAIRKHFPQPPYDLLVNNSLDNFLDGSDSCEKTLCEIYETNGSKEGILNVLFPGESGYEAFKKLSNASSEPYSDVYGNLYHYIAQVEDISAYDKYTGFVLKKEGGEFVQQSANLFKYDLLYNPLRFETWQKLANLYDEEVDLLLNDGSKHISILDWRTNTTLTQRVEMGRRRSRRCLLMSLALAKTASDKAQMHEMLALVYYDSLQNVVPFYDQRATLPVKDSTWETFCQNSMKHFEKALELKAEWLYAFYLGKLCEKLGHSPAEAFSYYSKAVMLNPTAVDPVYRMHASRMKLLYTKGKHNLDAIQVVADYTYKQSTKENVLSMLQSINNAQNSSSDHNDKCIVDSTEEKKSVDPDLLDKVWHILYDDCLCALVTCVEGELKHFHKARYKLAQGLYRRGEAGDLERAKEELSFCFKSTRSSFTVNMWEIDGSVRKGRRKNPNIGGSKKNLEVSLSESSRKFITCIRKYMILYLNLLEKNKDLWTLERAYTYLRTDKRFALCLGDIVPVGLGKYLQVLTSAIRNPEIRRVSGDSSVEHLLEKMFGVFMDHANLWADISTIPEVNSPELSESNLYSYIHQYIHLLESDVRLDVLEGLNEKIRKRFKTPKLSNSNFAKICKHASLAWCRCILIKLASITPLPESMETTEQPAPLSNGLRLYIDLQPDELLISSPDGPAQFKGLDMNWFETFNRIKNIPIRQTSEDNMETAVTVMKSTYNFYRESSCGTFPSGINLYTVAQSQAPIEGLQQAPDVVDNLDLSIPRKLLLWVYTLVHGRYSNISAVVKYCDEMKSRSKRGTSTSTSSPQTVQPTSHNAVSPQVGSKEKSTHIDPGEAHEATTPTAPAAVSAPPQQDVAIASTQLSTEAQKTVTAAASQLTRSSSSRAMETPQDVSRGNDGTS</sequence>
<protein>
    <submittedName>
        <fullName evidence="4">Uncharacterized protein</fullName>
    </submittedName>
</protein>
<dbReference type="PANTHER" id="PTHR15502">
    <property type="entry name" value="CALCINEURIN-BINDING PROTEIN CABIN 1-RELATED"/>
    <property type="match status" value="1"/>
</dbReference>
<dbReference type="Proteomes" id="UP000032180">
    <property type="component" value="Chromosome 3"/>
</dbReference>
<reference evidence="5" key="2">
    <citation type="submission" date="2013-12" db="EMBL/GenBank/DDBJ databases">
        <authorList>
            <person name="Yu Y."/>
            <person name="Lee S."/>
            <person name="de Baynast K."/>
            <person name="Wissotski M."/>
            <person name="Liu L."/>
            <person name="Talag J."/>
            <person name="Goicoechea J."/>
            <person name="Angelova A."/>
            <person name="Jetty R."/>
            <person name="Kudrna D."/>
            <person name="Golser W."/>
            <person name="Rivera L."/>
            <person name="Zhang J."/>
            <person name="Wing R."/>
        </authorList>
    </citation>
    <scope>NUCLEOTIDE SEQUENCE</scope>
</reference>
<feature type="compositionally biased region" description="Low complexity" evidence="3">
    <location>
        <begin position="133"/>
        <end position="143"/>
    </location>
</feature>
<dbReference type="GO" id="GO:0005634">
    <property type="term" value="C:nucleus"/>
    <property type="evidence" value="ECO:0007669"/>
    <property type="project" value="UniProtKB-SubCell"/>
</dbReference>
<accession>A0A0D9VXK6</accession>
<evidence type="ECO:0000313" key="5">
    <source>
        <dbReference type="Proteomes" id="UP000032180"/>
    </source>
</evidence>
<dbReference type="InterPro" id="IPR011990">
    <property type="entry name" value="TPR-like_helical_dom_sf"/>
</dbReference>
<proteinExistence type="predicted"/>
<dbReference type="EnsemblPlants" id="LPERR03G24770.1">
    <property type="protein sequence ID" value="LPERR03G24770.1"/>
    <property type="gene ID" value="LPERR03G24770"/>
</dbReference>
<dbReference type="PANTHER" id="PTHR15502:SF7">
    <property type="entry name" value="CALCINEURIN-BINDING PROTEIN CABIN-1"/>
    <property type="match status" value="1"/>
</dbReference>
<comment type="subcellular location">
    <subcellularLocation>
        <location evidence="1">Nucleus</location>
    </subcellularLocation>
</comment>
<evidence type="ECO:0000256" key="1">
    <source>
        <dbReference type="ARBA" id="ARBA00004123"/>
    </source>
</evidence>
<dbReference type="HOGENOM" id="CLU_002326_0_0_1"/>
<keyword evidence="5" id="KW-1185">Reference proteome</keyword>
<feature type="region of interest" description="Disordered" evidence="3">
    <location>
        <begin position="78"/>
        <end position="143"/>
    </location>
</feature>
<feature type="region of interest" description="Disordered" evidence="3">
    <location>
        <begin position="468"/>
        <end position="505"/>
    </location>
</feature>